<dbReference type="CDD" id="cd04301">
    <property type="entry name" value="NAT_SF"/>
    <property type="match status" value="1"/>
</dbReference>
<evidence type="ECO:0000256" key="3">
    <source>
        <dbReference type="ARBA" id="ARBA00012156"/>
    </source>
</evidence>
<comment type="catalytic activity">
    <reaction evidence="10">
        <text>L-threonylcarbamoyladenylate + adenosine(37) in tRNA = N(6)-L-threonylcarbamoyladenosine(37) in tRNA + AMP + H(+)</text>
        <dbReference type="Rhea" id="RHEA:37059"/>
        <dbReference type="Rhea" id="RHEA-COMP:10162"/>
        <dbReference type="Rhea" id="RHEA-COMP:10163"/>
        <dbReference type="ChEBI" id="CHEBI:15378"/>
        <dbReference type="ChEBI" id="CHEBI:73682"/>
        <dbReference type="ChEBI" id="CHEBI:74411"/>
        <dbReference type="ChEBI" id="CHEBI:74418"/>
        <dbReference type="ChEBI" id="CHEBI:456215"/>
        <dbReference type="EC" id="2.3.1.234"/>
    </reaction>
</comment>
<dbReference type="EMBL" id="GITU01010037">
    <property type="protein sequence ID" value="MBC1178740.1"/>
    <property type="molecule type" value="Transcribed_RNA"/>
</dbReference>
<dbReference type="Pfam" id="PF19418">
    <property type="entry name" value="DEPDC5_CTD"/>
    <property type="match status" value="1"/>
</dbReference>
<dbReference type="GO" id="GO:0061711">
    <property type="term" value="F:tRNA N(6)-L-threonylcarbamoyladenine synthase activity"/>
    <property type="evidence" value="ECO:0007669"/>
    <property type="project" value="UniProtKB-EC"/>
</dbReference>
<accession>A0A7G3B2S9</accession>
<feature type="region of interest" description="Disordered" evidence="11">
    <location>
        <begin position="1725"/>
        <end position="1773"/>
    </location>
</feature>
<keyword evidence="6" id="KW-0819">tRNA processing</keyword>
<evidence type="ECO:0000256" key="1">
    <source>
        <dbReference type="ARBA" id="ARBA00004123"/>
    </source>
</evidence>
<dbReference type="InterPro" id="IPR045838">
    <property type="entry name" value="DEPDC5_CTD"/>
</dbReference>
<dbReference type="PROSITE" id="PS51186">
    <property type="entry name" value="GNAT"/>
    <property type="match status" value="1"/>
</dbReference>
<protein>
    <recommendedName>
        <fullName evidence="3">N(6)-L-threonylcarbamoyladenine synthase</fullName>
        <ecNumber evidence="3">2.3.1.234</ecNumber>
    </recommendedName>
    <alternativeName>
        <fullName evidence="9">N6-L-threonylcarbamoyladenine synthase</fullName>
    </alternativeName>
</protein>
<dbReference type="Gene3D" id="3.40.630.30">
    <property type="match status" value="1"/>
</dbReference>
<proteinExistence type="predicted"/>
<evidence type="ECO:0000256" key="8">
    <source>
        <dbReference type="ARBA" id="ARBA00023315"/>
    </source>
</evidence>
<dbReference type="InterPro" id="IPR043129">
    <property type="entry name" value="ATPase_NBD"/>
</dbReference>
<evidence type="ECO:0000256" key="2">
    <source>
        <dbReference type="ARBA" id="ARBA00004496"/>
    </source>
</evidence>
<dbReference type="InterPro" id="IPR048255">
    <property type="entry name" value="IML1_N"/>
</dbReference>
<dbReference type="Pfam" id="PF00583">
    <property type="entry name" value="Acetyltransf_1"/>
    <property type="match status" value="1"/>
</dbReference>
<evidence type="ECO:0000256" key="10">
    <source>
        <dbReference type="ARBA" id="ARBA00048117"/>
    </source>
</evidence>
<dbReference type="PANTHER" id="PTHR13179:SF8">
    <property type="entry name" value="GATOR COMPLEX PROTEIN DEPDC5"/>
    <property type="match status" value="1"/>
</dbReference>
<evidence type="ECO:0000256" key="5">
    <source>
        <dbReference type="ARBA" id="ARBA00022679"/>
    </source>
</evidence>
<keyword evidence="8" id="KW-0012">Acyltransferase</keyword>
<evidence type="ECO:0000313" key="13">
    <source>
        <dbReference type="EMBL" id="MBC1178740.1"/>
    </source>
</evidence>
<dbReference type="GO" id="GO:0005634">
    <property type="term" value="C:nucleus"/>
    <property type="evidence" value="ECO:0007669"/>
    <property type="project" value="UniProtKB-SubCell"/>
</dbReference>
<name>A0A7G3B2S9_LUTLO</name>
<keyword evidence="7" id="KW-0479">Metal-binding</keyword>
<reference evidence="13" key="1">
    <citation type="journal article" date="2020" name="BMC">
        <title>Leishmania infection induces a limited differential gene expression in the sand fly midgut.</title>
        <authorList>
            <person name="Coutinho-Abreu I.V."/>
            <person name="Serafim T.D."/>
            <person name="Meneses C."/>
            <person name="Kamhawi S."/>
            <person name="Oliveira F."/>
            <person name="Valenzuela J.G."/>
        </authorList>
    </citation>
    <scope>NUCLEOTIDE SEQUENCE</scope>
    <source>
        <strain evidence="13">Jacobina</strain>
        <tissue evidence="13">Midgut</tissue>
    </source>
</reference>
<dbReference type="EC" id="2.3.1.234" evidence="3"/>
<dbReference type="GO" id="GO:0010508">
    <property type="term" value="P:positive regulation of autophagy"/>
    <property type="evidence" value="ECO:0007669"/>
    <property type="project" value="TreeGrafter"/>
</dbReference>
<dbReference type="Pfam" id="PF00814">
    <property type="entry name" value="TsaD"/>
    <property type="match status" value="1"/>
</dbReference>
<evidence type="ECO:0000259" key="12">
    <source>
        <dbReference type="PROSITE" id="PS51186"/>
    </source>
</evidence>
<dbReference type="FunFam" id="3.30.420.40:FF:000038">
    <property type="entry name" value="Probable tRNA N6-adenosine threonylcarbamoyltransferase"/>
    <property type="match status" value="1"/>
</dbReference>
<dbReference type="FunFam" id="3.40.630.30:FF:000092">
    <property type="entry name" value="N-alpha-acetyltransferase 60 isoform X1"/>
    <property type="match status" value="1"/>
</dbReference>
<dbReference type="GO" id="GO:0070525">
    <property type="term" value="P:tRNA threonylcarbamoyladenosine metabolic process"/>
    <property type="evidence" value="ECO:0007669"/>
    <property type="project" value="UniProtKB-ARBA"/>
</dbReference>
<evidence type="ECO:0000256" key="7">
    <source>
        <dbReference type="ARBA" id="ARBA00022723"/>
    </source>
</evidence>
<organism evidence="13">
    <name type="scientific">Lutzomyia longipalpis</name>
    <name type="common">Sand fly</name>
    <dbReference type="NCBI Taxonomy" id="7200"/>
    <lineage>
        <taxon>Eukaryota</taxon>
        <taxon>Metazoa</taxon>
        <taxon>Ecdysozoa</taxon>
        <taxon>Arthropoda</taxon>
        <taxon>Hexapoda</taxon>
        <taxon>Insecta</taxon>
        <taxon>Pterygota</taxon>
        <taxon>Neoptera</taxon>
        <taxon>Endopterygota</taxon>
        <taxon>Diptera</taxon>
        <taxon>Nematocera</taxon>
        <taxon>Psychodoidea</taxon>
        <taxon>Psychodidae</taxon>
        <taxon>Lutzomyia</taxon>
        <taxon>Lutzomyia</taxon>
    </lineage>
</organism>
<dbReference type="InterPro" id="IPR027244">
    <property type="entry name" value="IML1"/>
</dbReference>
<dbReference type="GO" id="GO:1904262">
    <property type="term" value="P:negative regulation of TORC1 signaling"/>
    <property type="evidence" value="ECO:0007669"/>
    <property type="project" value="TreeGrafter"/>
</dbReference>
<dbReference type="Pfam" id="PF23013">
    <property type="entry name" value="IML1_N"/>
    <property type="match status" value="1"/>
</dbReference>
<dbReference type="InterPro" id="IPR000182">
    <property type="entry name" value="GNAT_dom"/>
</dbReference>
<comment type="subcellular location">
    <subcellularLocation>
        <location evidence="2">Cytoplasm</location>
    </subcellularLocation>
    <subcellularLocation>
        <location evidence="1">Nucleus</location>
    </subcellularLocation>
</comment>
<dbReference type="GO" id="GO:0006400">
    <property type="term" value="P:tRNA modification"/>
    <property type="evidence" value="ECO:0007669"/>
    <property type="project" value="UniProtKB-ARBA"/>
</dbReference>
<dbReference type="SUPFAM" id="SSF55729">
    <property type="entry name" value="Acyl-CoA N-acyltransferases (Nat)"/>
    <property type="match status" value="1"/>
</dbReference>
<evidence type="ECO:0000256" key="9">
    <source>
        <dbReference type="ARBA" id="ARBA00030439"/>
    </source>
</evidence>
<keyword evidence="4" id="KW-0963">Cytoplasm</keyword>
<dbReference type="InterPro" id="IPR016181">
    <property type="entry name" value="Acyl_CoA_acyltransferase"/>
</dbReference>
<feature type="domain" description="N-acetyltransferase" evidence="12">
    <location>
        <begin position="2253"/>
        <end position="2422"/>
    </location>
</feature>
<dbReference type="VEuPathDB" id="VectorBase:LLONM1_009731"/>
<dbReference type="GO" id="GO:0005765">
    <property type="term" value="C:lysosomal membrane"/>
    <property type="evidence" value="ECO:0007669"/>
    <property type="project" value="TreeGrafter"/>
</dbReference>
<evidence type="ECO:0000256" key="11">
    <source>
        <dbReference type="SAM" id="MobiDB-lite"/>
    </source>
</evidence>
<dbReference type="Pfam" id="PF12257">
    <property type="entry name" value="IML1"/>
    <property type="match status" value="3"/>
</dbReference>
<evidence type="ECO:0000256" key="6">
    <source>
        <dbReference type="ARBA" id="ARBA00022694"/>
    </source>
</evidence>
<dbReference type="Gene3D" id="3.30.420.40">
    <property type="match status" value="1"/>
</dbReference>
<dbReference type="PANTHER" id="PTHR13179">
    <property type="entry name" value="DEP DOMAIN CONTAINING PROTEIN 5"/>
    <property type="match status" value="1"/>
</dbReference>
<dbReference type="GO" id="GO:0000408">
    <property type="term" value="C:EKC/KEOPS complex"/>
    <property type="evidence" value="ECO:0007669"/>
    <property type="project" value="UniProtKB-ARBA"/>
</dbReference>
<sequence>MKLFKLHTHQKSNNSADLLLHPKEHPDLKLGDIVEIYHPEDEGCRLLLQVTTFYEEFQGRETISVETNIATTFNLRIYADIVIHRVDPDAVALDSVEITFKDQYMGRSEMWRLKSHLVNTCVYINKKIEYCEGSIRCQVYEMWAQGDRVACGNITADTKVVFRSSTSMVYLFIQMSSEMWDFDIHAHMRECLQMDYKGRFYEDFYRVAIQNERNDDWSTILVELRRLFTGYQNTVLKYHERPDIAIPPATNSTAAQGNFLEVLNISLNVFEKHYLDRSFDRTGQLSVVITPGVGVFEVDRELTNITKQRIIDNGVGSDLVCVGEQPLHAVPLLKFHNKDSSLNADDYSMPHWINLSFYSTNKKVAYSTFIPRIKLPPLRPDADTDVDQENQILKFLPDNHTEYIHNSLFDYDAYDAQIFQMPPAHGTCSLQRPPRTKKTSVPSLEGYLASANNEWLSTSPRQILRRKMSDPDIHHGGNSVLSNLSQVDSPTSANLSESFKSIEKANRKGFIGNGSVIRPGRALINPFDPSHVTIKLTSNRRRWTHIFPKGPTGVLIQQHHYQAVPTTKTCESAYNEVDASDYAHTATCSIAESLDDYAGIESVSESGGDVGTPRRKISMLHSAAGHSVTVTPSKSLTLLWGATGEQEWTPALTTGVSEMTKKSTFARIIKLSNDPSPGYNIEQMAKKGQKYLQLPYSVKGMDVSFSGILSYIERHAVPPKHPGKQKAVEQWNPEDLCFSLQETVFAMLVETTERAMAHCGSNEVLIVGGVGCNERLQEMMGIMCEERGAKLFATDERFCIDNGVMIAHAGAEMFKTADLLLHPKEHPDLKLGDIVEIYHPEDEGCRLLLQVTTFYEEFQGRETISVETNIATTFNLRIYADIVIHRVDPDAVALDSVEITFKDQYMGRSEMWRLKSHLVNTCVYINKKIEYCEGSIRCQVYEMWAQGDRMSSEMWDFDIHGDLYFEKAVNGFLTDLFMKWKKLGCNHEVTIVLFSRTFYAAKSLDEFPAHMRECLQMDYKGRFYEDFYRVAIQNERNDDWSTILVELRRLFTGYQNTVLKYHERPDIAIPPATNSTAAQGNFLEVLNISLNVFEKHYLGRSFDRTGQLSVVITPGVGVFEVDRELTNITKQRIIDNGVGSDLVCVGEQPLHAVPLLKFHNKDSSLNADDYSMPHWINLSFYSTNKKVAYSTFIPRIKLPPLRPDADTDVDQENQILKFLPDNHTEYIHNSLFDYDAYDAQIFQMPPAHGTCSLQRPPRTKKTSVPSLEGYLASANNEWLSTSPRQILRRKMSDPDIHHGGNSVLSNLSQVDSPTSANLSESFKSIEKANRKGFIGNGSVIRPGRALINPFDPSHVTIKLTSNRRRNITIKLFLRQKTCESAYNEVDASDYAHTATCSIAESLDDYAGIESVSESGGDVGTPRRKISMLHSAAGHSVTVTPSKSLTLLWGATGEQEWTPALTTGVDWKSLTIPACLPITTDYFPDKRSLHNDYVVSDYTLLPEDVYADYATNRAVSQKPLTTEQVFKELISQRLAQGFQLIVLPDTIKQKPSSAPCCGGIQMPKYFVLGTPPQEATKEHLLSIGRMFHRISLSGSVITVTRYRPRHPYPPITVDYRYRFHAPQHDTYEVSGVNFTTEKLENYNWNFMDQYICTRGDTDFMLHENLKYWRYRMYLLPKDHPAMKKILDGLTTKCDIFTEIQSDSPKQQIEDFLHYVEMHLNRIKRVQCKKPRGSPTSQQSHLTRRRHSTSIISRPANQVPGLGNSPFRDRVGSNRLPERARPRLSGKSLAAGRAVQEATGMVGVPGDSLSIDDSDESLAVEIKFKVTDPLMDIYKAMKHPTTGVPFIGPAQSMPSCTFVSYDALKWLQDRIEGPFDAVEMLERMRREKLICHASGDFSKPIIVGFVLYYITKQEKDVVLPLDNLKAFENEWMEVEVVTPEMKQMSIHPHEVNVPEFLRESIGSVFSEAPLYKQSHLEIDINNKSDRIEWGHARYHRVMIPGHAFEIVAQWVIASGPIVYDLIYGWSRKATQCGFQLVAIPADPLAEPFTEKSDPLRGPIFIPLDTECLKQKRDFLFEEFKKDTWATRLLLFQEAILARFGFMPCAVETKAGSNQASLDFQYVHCSGNMFVLVPSPHQGLRSRQRLASGGSQKKPNFVKHYPVTTDTQSPHEAYITRHVSGKNKDDMDTIRKTGFLWSWNHMVPNKKWKSLVINNSPDGFSFAMVRHPKHSHNGHPSDSAARSSDFNVRLCSTTDVQLRFLCPDDLEEVRTLCLDWFPIDYPLSWYQDITSSERFFALACVYNFSIIGLIVAEIKPYTILNYEDRGILPESMGKNSEVGYILSLGVHKKHRRNGIGSLLLDSLINHLTTAERYKVKAIFLHVLTTNQPAILFYESRGFILHSFLPFYYSIRGKSKDGFTYVSYLNGGHPPWTLYDHLKHWCSLVTRAGGLCSWIGNRVRNALRWICYRTMSSITGNN</sequence>
<dbReference type="GO" id="GO:0005096">
    <property type="term" value="F:GTPase activator activity"/>
    <property type="evidence" value="ECO:0007669"/>
    <property type="project" value="InterPro"/>
</dbReference>
<evidence type="ECO:0000256" key="4">
    <source>
        <dbReference type="ARBA" id="ARBA00022490"/>
    </source>
</evidence>
<dbReference type="GO" id="GO:1990130">
    <property type="term" value="C:GATOR1 complex"/>
    <property type="evidence" value="ECO:0007669"/>
    <property type="project" value="TreeGrafter"/>
</dbReference>
<dbReference type="GO" id="GO:0046872">
    <property type="term" value="F:metal ion binding"/>
    <property type="evidence" value="ECO:0007669"/>
    <property type="project" value="UniProtKB-KW"/>
</dbReference>
<keyword evidence="5" id="KW-0808">Transferase</keyword>
<dbReference type="VEuPathDB" id="VectorBase:LLONM1_001016"/>
<dbReference type="InterPro" id="IPR000905">
    <property type="entry name" value="Gcp-like_dom"/>
</dbReference>
<dbReference type="GO" id="GO:0034198">
    <property type="term" value="P:cellular response to amino acid starvation"/>
    <property type="evidence" value="ECO:0007669"/>
    <property type="project" value="TreeGrafter"/>
</dbReference>
<dbReference type="SUPFAM" id="SSF53067">
    <property type="entry name" value="Actin-like ATPase domain"/>
    <property type="match status" value="1"/>
</dbReference>
<dbReference type="InterPro" id="IPR055213">
    <property type="entry name" value="IML1_double_psi_beta_barrel"/>
</dbReference>